<keyword evidence="5" id="KW-0460">Magnesium</keyword>
<dbReference type="SUPFAM" id="SSF53098">
    <property type="entry name" value="Ribonuclease H-like"/>
    <property type="match status" value="1"/>
</dbReference>
<evidence type="ECO:0000256" key="8">
    <source>
        <dbReference type="ARBA" id="ARBA00022932"/>
    </source>
</evidence>
<dbReference type="InterPro" id="IPR041588">
    <property type="entry name" value="Integrase_H2C2"/>
</dbReference>
<keyword evidence="8" id="KW-0548">Nucleotidyltransferase</keyword>
<evidence type="ECO:0000256" key="5">
    <source>
        <dbReference type="ARBA" id="ARBA00022842"/>
    </source>
</evidence>
<feature type="domain" description="Tf2-1-like SH3-like" evidence="12">
    <location>
        <begin position="315"/>
        <end position="368"/>
    </location>
</feature>
<dbReference type="Gene3D" id="3.30.420.10">
    <property type="entry name" value="Ribonuclease H-like superfamily/Ribonuclease H"/>
    <property type="match status" value="2"/>
</dbReference>
<comment type="caution">
    <text evidence="13">The sequence shown here is derived from an EMBL/GenBank/DDBJ whole genome shotgun (WGS) entry which is preliminary data.</text>
</comment>
<dbReference type="Pfam" id="PF17921">
    <property type="entry name" value="Integrase_H2C2"/>
    <property type="match status" value="1"/>
</dbReference>
<dbReference type="InterPro" id="IPR012337">
    <property type="entry name" value="RNaseH-like_sf"/>
</dbReference>
<feature type="domain" description="Integrase zinc-binding" evidence="11">
    <location>
        <begin position="77"/>
        <end position="130"/>
    </location>
</feature>
<dbReference type="PANTHER" id="PTHR37984">
    <property type="entry name" value="PROTEIN CBG26694"/>
    <property type="match status" value="1"/>
</dbReference>
<evidence type="ECO:0000256" key="4">
    <source>
        <dbReference type="ARBA" id="ARBA00022801"/>
    </source>
</evidence>
<keyword evidence="8" id="KW-0808">Transferase</keyword>
<keyword evidence="8" id="KW-0239">DNA-directed DNA polymerase</keyword>
<evidence type="ECO:0000256" key="10">
    <source>
        <dbReference type="ARBA" id="ARBA00023172"/>
    </source>
</evidence>
<dbReference type="PANTHER" id="PTHR37984:SF5">
    <property type="entry name" value="PROTEIN NYNRIN-LIKE"/>
    <property type="match status" value="1"/>
</dbReference>
<accession>M5C2Y7</accession>
<protein>
    <submittedName>
        <fullName evidence="13">Retrotransposable element Tf2 155 kDa protein type 3</fullName>
    </submittedName>
</protein>
<keyword evidence="6" id="KW-0229">DNA integration</keyword>
<keyword evidence="7" id="KW-0695">RNA-directed DNA polymerase</keyword>
<name>M5C2Y7_THACB</name>
<dbReference type="GO" id="GO:0003677">
    <property type="term" value="F:DNA binding"/>
    <property type="evidence" value="ECO:0007669"/>
    <property type="project" value="UniProtKB-KW"/>
</dbReference>
<dbReference type="InterPro" id="IPR050951">
    <property type="entry name" value="Retrovirus_Pol_polyprotein"/>
</dbReference>
<dbReference type="GO" id="GO:0006310">
    <property type="term" value="P:DNA recombination"/>
    <property type="evidence" value="ECO:0007669"/>
    <property type="project" value="UniProtKB-KW"/>
</dbReference>
<sequence length="396" mass="45803">MLPKSLFANTTLILPEKEIQLRIEKHLDQDKSLREILEFFRHESTAPPSVKWGFKDYKMEAGLLFYQGWILVPDVNKLREELLHIYHDSPMARHPGRQQTLELLSWAYYWPGIQANVYLHVDGWKTCQRIQLPKSKLIPAQPLEVPSRPWQHVSYDMITDLPKDGPYNCILVIVDSFTKFVVLVPVSKKLKAPKLAEIFLNWSNGQTEHVNPTIKHFLRAYVSVNQSDWVKWLPMMEFAYNNATHSATSRSPFMALYGWQPTLTPSNVETNIPEANDLANTIEKQWEEIGAALRQSKTRLIKGQDTEVPISFEIGEEAWLDAKNVNLKTKSDKLTKRCLGPFKVTKKISDQAYRLELPGTMHIHKVFYTPPITVDGEEEYEVEGIMDSRETKGKWE</sequence>
<dbReference type="Pfam" id="PF24626">
    <property type="entry name" value="SH3_Tf2-1"/>
    <property type="match status" value="1"/>
</dbReference>
<dbReference type="GO" id="GO:0006508">
    <property type="term" value="P:proteolysis"/>
    <property type="evidence" value="ECO:0007669"/>
    <property type="project" value="UniProtKB-KW"/>
</dbReference>
<reference evidence="13 14" key="1">
    <citation type="journal article" date="2013" name="J. Biotechnol.">
        <title>Establishment and interpretation of the genome sequence of the phytopathogenic fungus Rhizoctonia solani AG1-IB isolate 7/3/14.</title>
        <authorList>
            <person name="Wibberg D.W."/>
            <person name="Jelonek L.J."/>
            <person name="Rupp O.R."/>
            <person name="Hennig M.H."/>
            <person name="Eikmeyer F.E."/>
            <person name="Goesmann A.G."/>
            <person name="Hartmann A.H."/>
            <person name="Borriss R.B."/>
            <person name="Grosch R.G."/>
            <person name="Puehler A.P."/>
            <person name="Schlueter A.S."/>
        </authorList>
    </citation>
    <scope>NUCLEOTIDE SEQUENCE [LARGE SCALE GENOMIC DNA]</scope>
    <source>
        <strain evidence="14">AG1-IB / isolate 7/3/14</strain>
    </source>
</reference>
<evidence type="ECO:0000256" key="2">
    <source>
        <dbReference type="ARBA" id="ARBA00022723"/>
    </source>
</evidence>
<dbReference type="GO" id="GO:0003887">
    <property type="term" value="F:DNA-directed DNA polymerase activity"/>
    <property type="evidence" value="ECO:0007669"/>
    <property type="project" value="UniProtKB-KW"/>
</dbReference>
<evidence type="ECO:0000256" key="9">
    <source>
        <dbReference type="ARBA" id="ARBA00023125"/>
    </source>
</evidence>
<dbReference type="EMBL" id="CAOJ01011942">
    <property type="protein sequence ID" value="CCO33709.1"/>
    <property type="molecule type" value="Genomic_DNA"/>
</dbReference>
<evidence type="ECO:0000256" key="3">
    <source>
        <dbReference type="ARBA" id="ARBA00022750"/>
    </source>
</evidence>
<dbReference type="GO" id="GO:0015074">
    <property type="term" value="P:DNA integration"/>
    <property type="evidence" value="ECO:0007669"/>
    <property type="project" value="UniProtKB-KW"/>
</dbReference>
<evidence type="ECO:0000313" key="14">
    <source>
        <dbReference type="Proteomes" id="UP000012065"/>
    </source>
</evidence>
<dbReference type="GO" id="GO:0004190">
    <property type="term" value="F:aspartic-type endopeptidase activity"/>
    <property type="evidence" value="ECO:0007669"/>
    <property type="project" value="UniProtKB-KW"/>
</dbReference>
<dbReference type="InterPro" id="IPR056924">
    <property type="entry name" value="SH3_Tf2-1"/>
</dbReference>
<gene>
    <name evidence="13" type="ORF">BN14_07794</name>
</gene>
<keyword evidence="2" id="KW-0479">Metal-binding</keyword>
<dbReference type="InterPro" id="IPR036397">
    <property type="entry name" value="RNaseH_sf"/>
</dbReference>
<organism evidence="13 14">
    <name type="scientific">Thanatephorus cucumeris (strain AG1-IB / isolate 7/3/14)</name>
    <name type="common">Lettuce bottom rot fungus</name>
    <name type="synonym">Rhizoctonia solani</name>
    <dbReference type="NCBI Taxonomy" id="1108050"/>
    <lineage>
        <taxon>Eukaryota</taxon>
        <taxon>Fungi</taxon>
        <taxon>Dikarya</taxon>
        <taxon>Basidiomycota</taxon>
        <taxon>Agaricomycotina</taxon>
        <taxon>Agaricomycetes</taxon>
        <taxon>Cantharellales</taxon>
        <taxon>Ceratobasidiaceae</taxon>
        <taxon>Rhizoctonia</taxon>
        <taxon>Rhizoctonia solani AG-1</taxon>
    </lineage>
</organism>
<dbReference type="Proteomes" id="UP000012065">
    <property type="component" value="Unassembled WGS sequence"/>
</dbReference>
<evidence type="ECO:0000256" key="6">
    <source>
        <dbReference type="ARBA" id="ARBA00022908"/>
    </source>
</evidence>
<keyword evidence="1" id="KW-0645">Protease</keyword>
<dbReference type="HOGENOM" id="CLU_000384_6_12_1"/>
<evidence type="ECO:0000259" key="11">
    <source>
        <dbReference type="Pfam" id="PF17921"/>
    </source>
</evidence>
<dbReference type="Gene3D" id="1.10.340.70">
    <property type="match status" value="1"/>
</dbReference>
<evidence type="ECO:0000256" key="7">
    <source>
        <dbReference type="ARBA" id="ARBA00022918"/>
    </source>
</evidence>
<evidence type="ECO:0000256" key="1">
    <source>
        <dbReference type="ARBA" id="ARBA00022670"/>
    </source>
</evidence>
<dbReference type="GO" id="GO:0003964">
    <property type="term" value="F:RNA-directed DNA polymerase activity"/>
    <property type="evidence" value="ECO:0007669"/>
    <property type="project" value="UniProtKB-KW"/>
</dbReference>
<keyword evidence="4" id="KW-0378">Hydrolase</keyword>
<keyword evidence="9" id="KW-0238">DNA-binding</keyword>
<keyword evidence="3" id="KW-0064">Aspartyl protease</keyword>
<dbReference type="GO" id="GO:0046872">
    <property type="term" value="F:metal ion binding"/>
    <property type="evidence" value="ECO:0007669"/>
    <property type="project" value="UniProtKB-KW"/>
</dbReference>
<proteinExistence type="predicted"/>
<dbReference type="AlphaFoldDB" id="M5C2Y7"/>
<evidence type="ECO:0000313" key="13">
    <source>
        <dbReference type="EMBL" id="CCO33709.1"/>
    </source>
</evidence>
<evidence type="ECO:0000259" key="12">
    <source>
        <dbReference type="Pfam" id="PF24626"/>
    </source>
</evidence>
<keyword evidence="10" id="KW-0233">DNA recombination</keyword>